<accession>A0ABV2KNE4</accession>
<proteinExistence type="predicted"/>
<reference evidence="1 2" key="1">
    <citation type="submission" date="2024-06" db="EMBL/GenBank/DDBJ databases">
        <title>Genomic Encyclopedia of Type Strains, Phase IV (KMG-IV): sequencing the most valuable type-strain genomes for metagenomic binning, comparative biology and taxonomic classification.</title>
        <authorList>
            <person name="Goeker M."/>
        </authorList>
    </citation>
    <scope>NUCLEOTIDE SEQUENCE [LARGE SCALE GENOMIC DNA]</scope>
    <source>
        <strain evidence="1 2">DSM 19730</strain>
    </source>
</reference>
<protein>
    <recommendedName>
        <fullName evidence="3">DUF4352 domain-containing protein</fullName>
    </recommendedName>
</protein>
<name>A0ABV2KNE4_9HYPH</name>
<sequence length="227" mass="25325">MGVRAQIGDTWSMRTQGWPRLLPMRLPKPPGRRWKFVVSALASLVLGAGPGFAEDGGLWPAGPYMLSDELGDFTISAVGGTGTADDPIVVFEEFRSATPATLTIRTAMRRMPRLPGEGQLMVLHVRLDILNNSGHPWIEFEFELQEAPGRPSVFGDGLSFDQRNQSPETIVSSAFSRFDRKFEPYDRLLFSGGQVDPLRTVSFQFVITDFTPRWTFYLVQDPRIASS</sequence>
<evidence type="ECO:0008006" key="3">
    <source>
        <dbReference type="Google" id="ProtNLM"/>
    </source>
</evidence>
<gene>
    <name evidence="1" type="ORF">ABID44_002948</name>
</gene>
<dbReference type="EMBL" id="JBEPMN010000013">
    <property type="protein sequence ID" value="MET3662600.1"/>
    <property type="molecule type" value="Genomic_DNA"/>
</dbReference>
<dbReference type="Proteomes" id="UP001549143">
    <property type="component" value="Unassembled WGS sequence"/>
</dbReference>
<keyword evidence="2" id="KW-1185">Reference proteome</keyword>
<evidence type="ECO:0000313" key="2">
    <source>
        <dbReference type="Proteomes" id="UP001549143"/>
    </source>
</evidence>
<organism evidence="1 2">
    <name type="scientific">Aquamicrobium ahrensii</name>
    <dbReference type="NCBI Taxonomy" id="469551"/>
    <lineage>
        <taxon>Bacteria</taxon>
        <taxon>Pseudomonadati</taxon>
        <taxon>Pseudomonadota</taxon>
        <taxon>Alphaproteobacteria</taxon>
        <taxon>Hyphomicrobiales</taxon>
        <taxon>Phyllobacteriaceae</taxon>
        <taxon>Aquamicrobium</taxon>
    </lineage>
</organism>
<comment type="caution">
    <text evidence="1">The sequence shown here is derived from an EMBL/GenBank/DDBJ whole genome shotgun (WGS) entry which is preliminary data.</text>
</comment>
<dbReference type="RefSeq" id="WP_354152451.1">
    <property type="nucleotide sequence ID" value="NZ_JBEPMN010000013.1"/>
</dbReference>
<evidence type="ECO:0000313" key="1">
    <source>
        <dbReference type="EMBL" id="MET3662600.1"/>
    </source>
</evidence>